<evidence type="ECO:0000313" key="2">
    <source>
        <dbReference type="EMBL" id="RQH02593.1"/>
    </source>
</evidence>
<sequence length="243" mass="26882">MSAETRTSPDEVRTALDDVYDPELDRSVTELEFVDDIEITGRSVSVSLRLPTGLCSPSFAWMMAADVRDAVLDLPDVDDVTVSLRDHVHDEEITRGVNDGASFQDVFEDAEADLEELRWTFDHKARLGRQHDAMTVLLEEGVDPHELVAITHGDVRLNDGVATVSVDDRSVSVPAEPIDSYLEKVDVLGIDASPDAPFFVTPEEEAIPPTEFESVRRLTRLSSVNMDGQAHECSLLLEARYGD</sequence>
<reference evidence="2 3" key="1">
    <citation type="submission" date="2018-10" db="EMBL/GenBank/DDBJ databases">
        <title>Natrarchaeobius chitinivorans gen. nov., sp. nov., and Natrarchaeobius haloalkaliphilus sp. nov., alkaliphilic, chitin-utilizing haloarchaea from hypersaline alkaline lakes.</title>
        <authorList>
            <person name="Sorokin D.Y."/>
            <person name="Elcheninov A.G."/>
            <person name="Kostrikina N.A."/>
            <person name="Bale N.J."/>
            <person name="Sinninghe Damste J.S."/>
            <person name="Khijniak T.V."/>
            <person name="Kublanov I.V."/>
            <person name="Toshchakov S.V."/>
        </authorList>
    </citation>
    <scope>NUCLEOTIDE SEQUENCE [LARGE SCALE GENOMIC DNA]</scope>
    <source>
        <strain evidence="2 3">AArcht7</strain>
    </source>
</reference>
<dbReference type="Pfam" id="PF01883">
    <property type="entry name" value="FeS_assembly_P"/>
    <property type="match status" value="1"/>
</dbReference>
<evidence type="ECO:0000259" key="1">
    <source>
        <dbReference type="Pfam" id="PF01883"/>
    </source>
</evidence>
<dbReference type="AlphaFoldDB" id="A0A3N6NRD9"/>
<dbReference type="OrthoDB" id="37162at2157"/>
<comment type="caution">
    <text evidence="2">The sequence shown here is derived from an EMBL/GenBank/DDBJ whole genome shotgun (WGS) entry which is preliminary data.</text>
</comment>
<gene>
    <name evidence="2" type="ORF">EA472_04670</name>
</gene>
<accession>A0A3N6NRD9</accession>
<evidence type="ECO:0000313" key="3">
    <source>
        <dbReference type="Proteomes" id="UP000281431"/>
    </source>
</evidence>
<organism evidence="2 3">
    <name type="scientific">Natrarchaeobius chitinivorans</name>
    <dbReference type="NCBI Taxonomy" id="1679083"/>
    <lineage>
        <taxon>Archaea</taxon>
        <taxon>Methanobacteriati</taxon>
        <taxon>Methanobacteriota</taxon>
        <taxon>Stenosarchaea group</taxon>
        <taxon>Halobacteria</taxon>
        <taxon>Halobacteriales</taxon>
        <taxon>Natrialbaceae</taxon>
        <taxon>Natrarchaeobius</taxon>
    </lineage>
</organism>
<name>A0A3N6NRD9_NATCH</name>
<dbReference type="EMBL" id="REFZ01000002">
    <property type="protein sequence ID" value="RQH02593.1"/>
    <property type="molecule type" value="Genomic_DNA"/>
</dbReference>
<dbReference type="InterPro" id="IPR034904">
    <property type="entry name" value="FSCA_dom_sf"/>
</dbReference>
<dbReference type="SUPFAM" id="SSF117916">
    <property type="entry name" value="Fe-S cluster assembly (FSCA) domain-like"/>
    <property type="match status" value="1"/>
</dbReference>
<protein>
    <submittedName>
        <fullName evidence="2">DUF59 domain-containing protein</fullName>
    </submittedName>
</protein>
<keyword evidence="3" id="KW-1185">Reference proteome</keyword>
<dbReference type="InterPro" id="IPR002744">
    <property type="entry name" value="MIP18-like"/>
</dbReference>
<feature type="domain" description="MIP18 family-like" evidence="1">
    <location>
        <begin position="10"/>
        <end position="83"/>
    </location>
</feature>
<dbReference type="Proteomes" id="UP000281431">
    <property type="component" value="Unassembled WGS sequence"/>
</dbReference>
<dbReference type="Gene3D" id="3.30.300.130">
    <property type="entry name" value="Fe-S cluster assembly (FSCA)"/>
    <property type="match status" value="1"/>
</dbReference>
<proteinExistence type="predicted"/>